<dbReference type="GO" id="GO:0012505">
    <property type="term" value="C:endomembrane system"/>
    <property type="evidence" value="ECO:0007669"/>
    <property type="project" value="UniProtKB-SubCell"/>
</dbReference>
<dbReference type="GO" id="GO:0016192">
    <property type="term" value="P:vesicle-mediated transport"/>
    <property type="evidence" value="ECO:0007669"/>
    <property type="project" value="InterPro"/>
</dbReference>
<dbReference type="PROSITE" id="PS51072">
    <property type="entry name" value="MHD"/>
    <property type="match status" value="1"/>
</dbReference>
<dbReference type="OMA" id="DMNEIDY"/>
<gene>
    <name evidence="7" type="ORF">IMG5_166180</name>
</gene>
<dbReference type="Pfam" id="PF00928">
    <property type="entry name" value="Adap_comp_sub"/>
    <property type="match status" value="1"/>
</dbReference>
<dbReference type="Proteomes" id="UP000008983">
    <property type="component" value="Unassembled WGS sequence"/>
</dbReference>
<dbReference type="PANTHER" id="PTHR10529">
    <property type="entry name" value="AP COMPLEX SUBUNIT MU"/>
    <property type="match status" value="1"/>
</dbReference>
<evidence type="ECO:0000313" key="7">
    <source>
        <dbReference type="EMBL" id="EGR28951.1"/>
    </source>
</evidence>
<evidence type="ECO:0000256" key="4">
    <source>
        <dbReference type="ARBA" id="ARBA00023136"/>
    </source>
</evidence>
<name>G0R0Q1_ICHMU</name>
<dbReference type="SUPFAM" id="SSF49447">
    <property type="entry name" value="Second domain of Mu2 adaptin subunit (ap50) of ap2 adaptor"/>
    <property type="match status" value="1"/>
</dbReference>
<dbReference type="InterPro" id="IPR001392">
    <property type="entry name" value="Clathrin_mu"/>
</dbReference>
<dbReference type="GeneID" id="14905049"/>
<dbReference type="InterPro" id="IPR028565">
    <property type="entry name" value="MHD"/>
</dbReference>
<feature type="domain" description="MHD" evidence="6">
    <location>
        <begin position="58"/>
        <end position="314"/>
    </location>
</feature>
<dbReference type="STRING" id="857967.G0R0Q1"/>
<dbReference type="AlphaFoldDB" id="G0R0Q1"/>
<protein>
    <recommendedName>
        <fullName evidence="6">MHD domain-containing protein</fullName>
    </recommendedName>
</protein>
<proteinExistence type="inferred from homology"/>
<comment type="subcellular location">
    <subcellularLocation>
        <location evidence="1">Endomembrane system</location>
    </subcellularLocation>
</comment>
<keyword evidence="4" id="KW-0472">Membrane</keyword>
<dbReference type="InParanoid" id="G0R0Q1"/>
<evidence type="ECO:0000256" key="5">
    <source>
        <dbReference type="PIRNR" id="PIRNR005992"/>
    </source>
</evidence>
<keyword evidence="8" id="KW-1185">Reference proteome</keyword>
<dbReference type="InterPro" id="IPR036168">
    <property type="entry name" value="AP2_Mu_C_sf"/>
</dbReference>
<dbReference type="OrthoDB" id="10259133at2759"/>
<evidence type="ECO:0000256" key="1">
    <source>
        <dbReference type="ARBA" id="ARBA00004308"/>
    </source>
</evidence>
<dbReference type="CDD" id="cd09250">
    <property type="entry name" value="AP-1_Mu1_Cterm"/>
    <property type="match status" value="1"/>
</dbReference>
<dbReference type="Gene3D" id="2.60.40.1170">
    <property type="entry name" value="Mu homology domain, subdomain B"/>
    <property type="match status" value="2"/>
</dbReference>
<organism evidence="7 8">
    <name type="scientific">Ichthyophthirius multifiliis</name>
    <name type="common">White spot disease agent</name>
    <name type="synonym">Ich</name>
    <dbReference type="NCBI Taxonomy" id="5932"/>
    <lineage>
        <taxon>Eukaryota</taxon>
        <taxon>Sar</taxon>
        <taxon>Alveolata</taxon>
        <taxon>Ciliophora</taxon>
        <taxon>Intramacronucleata</taxon>
        <taxon>Oligohymenophorea</taxon>
        <taxon>Hymenostomatida</taxon>
        <taxon>Ophryoglenina</taxon>
        <taxon>Ichthyophthirius</taxon>
    </lineage>
</organism>
<comment type="similarity">
    <text evidence="5">Belongs to the adaptor complexes medium subunit family.</text>
</comment>
<dbReference type="GO" id="GO:0030131">
    <property type="term" value="C:clathrin adaptor complex"/>
    <property type="evidence" value="ECO:0007669"/>
    <property type="project" value="UniProtKB-UniRule"/>
</dbReference>
<keyword evidence="2 5" id="KW-0813">Transport</keyword>
<keyword evidence="3 5" id="KW-0653">Protein transport</keyword>
<dbReference type="eggNOG" id="KOG0937">
    <property type="taxonomic scope" value="Eukaryota"/>
</dbReference>
<sequence length="316" mass="36727">MDNGYPQTTDPKILQDFIKTESHQLVKKNEQNDQNLSKFATMSTSSIPWRPEGIKHKKNEIYLDVYEKLNMLISKQGNVIEAEIIGTVIANSMLSGMPDCRLGINDKEYYESSGINSNGKNISFEDMKFHQCVRLSKFENERIIAFVPPDGEFELISYRIPVQIRPLFNVDVIINQQFTNKIEIMAKARSNFKEKSSASDVIIYIPIPEDAQKPEFNCQFGKAIYATEKEAIKWEFKTFEGEREYVMSSTFKLPTVESVGRNNFKQKPIVMEFEIPYYTVTGFQVRYLKIEDKSGYNSQPWVRYVTRNGEYQIRMN</sequence>
<reference evidence="7 8" key="1">
    <citation type="submission" date="2011-07" db="EMBL/GenBank/DDBJ databases">
        <authorList>
            <person name="Coyne R."/>
            <person name="Brami D."/>
            <person name="Johnson J."/>
            <person name="Hostetler J."/>
            <person name="Hannick L."/>
            <person name="Clark T."/>
            <person name="Cassidy-Hanley D."/>
            <person name="Inman J."/>
        </authorList>
    </citation>
    <scope>NUCLEOTIDE SEQUENCE [LARGE SCALE GENOMIC DNA]</scope>
    <source>
        <strain evidence="7 8">G5</strain>
    </source>
</reference>
<dbReference type="RefSeq" id="XP_004030187.1">
    <property type="nucleotide sequence ID" value="XM_004030139.1"/>
</dbReference>
<dbReference type="EMBL" id="GL984200">
    <property type="protein sequence ID" value="EGR28951.1"/>
    <property type="molecule type" value="Genomic_DNA"/>
</dbReference>
<evidence type="ECO:0000313" key="8">
    <source>
        <dbReference type="Proteomes" id="UP000008983"/>
    </source>
</evidence>
<dbReference type="PRINTS" id="PR00314">
    <property type="entry name" value="CLATHRINADPT"/>
</dbReference>
<accession>G0R0Q1</accession>
<dbReference type="GO" id="GO:0006886">
    <property type="term" value="P:intracellular protein transport"/>
    <property type="evidence" value="ECO:0007669"/>
    <property type="project" value="UniProtKB-UniRule"/>
</dbReference>
<evidence type="ECO:0000256" key="3">
    <source>
        <dbReference type="ARBA" id="ARBA00022927"/>
    </source>
</evidence>
<dbReference type="PIRSF" id="PIRSF005992">
    <property type="entry name" value="Clathrin_mu"/>
    <property type="match status" value="1"/>
</dbReference>
<evidence type="ECO:0000256" key="2">
    <source>
        <dbReference type="ARBA" id="ARBA00022448"/>
    </source>
</evidence>
<evidence type="ECO:0000259" key="6">
    <source>
        <dbReference type="PROSITE" id="PS51072"/>
    </source>
</evidence>
<dbReference type="InterPro" id="IPR050431">
    <property type="entry name" value="Adaptor_comp_med_subunit"/>
</dbReference>